<evidence type="ECO:0000313" key="3">
    <source>
        <dbReference type="Proteomes" id="UP000094578"/>
    </source>
</evidence>
<proteinExistence type="predicted"/>
<name>A0A1E3L0L1_9BACL</name>
<dbReference type="Pfam" id="PF18949">
    <property type="entry name" value="DUF5693"/>
    <property type="match status" value="1"/>
</dbReference>
<evidence type="ECO:0000313" key="2">
    <source>
        <dbReference type="EMBL" id="ODP27339.1"/>
    </source>
</evidence>
<feature type="transmembrane region" description="Helical" evidence="1">
    <location>
        <begin position="610"/>
        <end position="629"/>
    </location>
</feature>
<keyword evidence="1" id="KW-1133">Transmembrane helix</keyword>
<comment type="caution">
    <text evidence="2">The sequence shown here is derived from an EMBL/GenBank/DDBJ whole genome shotgun (WGS) entry which is preliminary data.</text>
</comment>
<sequence>MVQKWQHWNNSSVKWLWILVIIGLVASLPIAFDRTKTESTSKNVEFVFNYRNLIDIASYQPHPQDYIKQQLQLLKDAGIGSVAVYQSNLSELQKSQRLNVYNSVDVANLQNQVIPQNENFTYVQFTSEENAQLLEPVLQRVYNSLGIPVVPWSFKGLPGVVIQTSADEAGLKPLDPDPITMRMLHNMGFQIVPRLNDSLPYDQNRMNGLLSQFAEYGVKTILFDGESVTGFTDDIEKKSIANFATLLNQHGIGIAAIENLKKPQTGFSKLAYLMDYNVVRLYSLSESDSKLDPYTVADRFALAAKDRNIRMMYINLAVSRDTTKAQMTNSIDNVIKSLQTEGHAIQNIESHGFKIGPASAMDVSHSVFNKYFKLIVLIGAIAYIALLVYYFVRRFTLIVFVLGLVGSAGMILIHQALILEQGIALLAAISAPTIAMIYAVRKVDRLYETRHQLSVSQRVIQAVILFIRTSLWSLTGALFIIGLLNDITYQLVINQFRGVSLLHFAPIALIAVYIAFYRGKQSFGIGGIRKVLTTPITLTWIIVLGIVGIVGMYYLSRTGNAGTVTPLEMHFRNALESLLGVRPRNKEFLMAHPLFILGVFIAAKYRHAIYIMIIACIGQLSMVDTFAHIHSPVHISLIRGLLGMGLGLILGLVAVIAWQILERCWKKWLPLLRKS</sequence>
<feature type="transmembrane region" description="Helical" evidence="1">
    <location>
        <begin position="641"/>
        <end position="661"/>
    </location>
</feature>
<feature type="transmembrane region" description="Helical" evidence="1">
    <location>
        <begin position="397"/>
        <end position="417"/>
    </location>
</feature>
<evidence type="ECO:0000256" key="1">
    <source>
        <dbReference type="SAM" id="Phobius"/>
    </source>
</evidence>
<keyword evidence="1" id="KW-0472">Membrane</keyword>
<reference evidence="2 3" key="1">
    <citation type="submission" date="2016-08" db="EMBL/GenBank/DDBJ databases">
        <title>Genome sequencing of Paenibacillus sp. TI45-13ar, isolated from Korean traditional nuruk.</title>
        <authorList>
            <person name="Kim S.-J."/>
        </authorList>
    </citation>
    <scope>NUCLEOTIDE SEQUENCE [LARGE SCALE GENOMIC DNA]</scope>
    <source>
        <strain evidence="2 3">TI45-13ar</strain>
    </source>
</reference>
<accession>A0A1E3L0L1</accession>
<feature type="transmembrane region" description="Helical" evidence="1">
    <location>
        <begin position="588"/>
        <end position="603"/>
    </location>
</feature>
<dbReference type="RefSeq" id="WP_069328664.1">
    <property type="nucleotide sequence ID" value="NZ_MDER01000060.1"/>
</dbReference>
<dbReference type="AlphaFoldDB" id="A0A1E3L0L1"/>
<dbReference type="PATRIC" id="fig|1886670.3.peg.3327"/>
<feature type="transmembrane region" description="Helical" evidence="1">
    <location>
        <begin position="423"/>
        <end position="441"/>
    </location>
</feature>
<protein>
    <submittedName>
        <fullName evidence="2">Uncharacterized protein</fullName>
    </submittedName>
</protein>
<feature type="transmembrane region" description="Helical" evidence="1">
    <location>
        <begin position="462"/>
        <end position="484"/>
    </location>
</feature>
<dbReference type="InterPro" id="IPR043748">
    <property type="entry name" value="DUF5693"/>
</dbReference>
<feature type="transmembrane region" description="Helical" evidence="1">
    <location>
        <begin position="496"/>
        <end position="516"/>
    </location>
</feature>
<feature type="transmembrane region" description="Helical" evidence="1">
    <location>
        <begin position="12"/>
        <end position="32"/>
    </location>
</feature>
<feature type="transmembrane region" description="Helical" evidence="1">
    <location>
        <begin position="537"/>
        <end position="555"/>
    </location>
</feature>
<keyword evidence="3" id="KW-1185">Reference proteome</keyword>
<gene>
    <name evidence="2" type="ORF">PTI45_03273</name>
</gene>
<dbReference type="Proteomes" id="UP000094578">
    <property type="component" value="Unassembled WGS sequence"/>
</dbReference>
<organism evidence="2 3">
    <name type="scientific">Paenibacillus nuruki</name>
    <dbReference type="NCBI Taxonomy" id="1886670"/>
    <lineage>
        <taxon>Bacteria</taxon>
        <taxon>Bacillati</taxon>
        <taxon>Bacillota</taxon>
        <taxon>Bacilli</taxon>
        <taxon>Bacillales</taxon>
        <taxon>Paenibacillaceae</taxon>
        <taxon>Paenibacillus</taxon>
    </lineage>
</organism>
<dbReference type="EMBL" id="MDER01000060">
    <property type="protein sequence ID" value="ODP27339.1"/>
    <property type="molecule type" value="Genomic_DNA"/>
</dbReference>
<dbReference type="STRING" id="1886670.PTI45_03273"/>
<feature type="transmembrane region" description="Helical" evidence="1">
    <location>
        <begin position="371"/>
        <end position="392"/>
    </location>
</feature>
<keyword evidence="1" id="KW-0812">Transmembrane</keyword>